<comment type="similarity">
    <text evidence="1">Belongs to the protein kinase superfamily. CMGC Ser/Thr protein kinase family. CDC2/CDKX subfamily.</text>
</comment>
<reference evidence="9" key="1">
    <citation type="journal article" date="2019" name="G3 (Bethesda)">
        <title>Genome Assemblies of Two Rare Opportunistic Yeast Pathogens: Diutina rugosa (syn. Candida rugosa) and Trichomonascus ciferrii (syn. Candida ciferrii).</title>
        <authorList>
            <person name="Mixao V."/>
            <person name="Saus E."/>
            <person name="Hansen A.P."/>
            <person name="Lass-Florl C."/>
            <person name="Gabaldon T."/>
        </authorList>
    </citation>
    <scope>NUCLEOTIDE SEQUENCE</scope>
    <source>
        <strain evidence="9">CBS 4856</strain>
    </source>
</reference>
<accession>A0A642UUT1</accession>
<comment type="caution">
    <text evidence="9">The sequence shown here is derived from an EMBL/GenBank/DDBJ whole genome shotgun (WGS) entry which is preliminary data.</text>
</comment>
<evidence type="ECO:0000256" key="2">
    <source>
        <dbReference type="ARBA" id="ARBA00022527"/>
    </source>
</evidence>
<dbReference type="VEuPathDB" id="FungiDB:TRICI_005226"/>
<name>A0A642UUT1_9ASCO</name>
<evidence type="ECO:0000256" key="4">
    <source>
        <dbReference type="ARBA" id="ARBA00022741"/>
    </source>
</evidence>
<keyword evidence="5" id="KW-0418">Kinase</keyword>
<feature type="region of interest" description="Disordered" evidence="7">
    <location>
        <begin position="327"/>
        <end position="350"/>
    </location>
</feature>
<dbReference type="GO" id="GO:0005524">
    <property type="term" value="F:ATP binding"/>
    <property type="evidence" value="ECO:0007669"/>
    <property type="project" value="UniProtKB-KW"/>
</dbReference>
<dbReference type="Proteomes" id="UP000761534">
    <property type="component" value="Unassembled WGS sequence"/>
</dbReference>
<dbReference type="GO" id="GO:0004674">
    <property type="term" value="F:protein serine/threonine kinase activity"/>
    <property type="evidence" value="ECO:0007669"/>
    <property type="project" value="UniProtKB-KW"/>
</dbReference>
<dbReference type="GO" id="GO:0005634">
    <property type="term" value="C:nucleus"/>
    <property type="evidence" value="ECO:0007669"/>
    <property type="project" value="TreeGrafter"/>
</dbReference>
<evidence type="ECO:0000259" key="8">
    <source>
        <dbReference type="PROSITE" id="PS50011"/>
    </source>
</evidence>
<keyword evidence="3" id="KW-0808">Transferase</keyword>
<dbReference type="Gene3D" id="1.10.510.10">
    <property type="entry name" value="Transferase(Phosphotransferase) domain 1"/>
    <property type="match status" value="1"/>
</dbReference>
<dbReference type="AlphaFoldDB" id="A0A642UUT1"/>
<keyword evidence="10" id="KW-1185">Reference proteome</keyword>
<protein>
    <recommendedName>
        <fullName evidence="8">Protein kinase domain-containing protein</fullName>
    </recommendedName>
</protein>
<evidence type="ECO:0000313" key="10">
    <source>
        <dbReference type="Proteomes" id="UP000761534"/>
    </source>
</evidence>
<dbReference type="InterPro" id="IPR008271">
    <property type="entry name" value="Ser/Thr_kinase_AS"/>
</dbReference>
<dbReference type="OrthoDB" id="1732493at2759"/>
<keyword evidence="4" id="KW-0547">Nucleotide-binding</keyword>
<dbReference type="InterPro" id="IPR050108">
    <property type="entry name" value="CDK"/>
</dbReference>
<evidence type="ECO:0000313" key="9">
    <source>
        <dbReference type="EMBL" id="KAA8905866.1"/>
    </source>
</evidence>
<dbReference type="EMBL" id="SWFS01000406">
    <property type="protein sequence ID" value="KAA8905866.1"/>
    <property type="molecule type" value="Genomic_DNA"/>
</dbReference>
<evidence type="ECO:0000256" key="3">
    <source>
        <dbReference type="ARBA" id="ARBA00022679"/>
    </source>
</evidence>
<feature type="domain" description="Protein kinase" evidence="8">
    <location>
        <begin position="40"/>
        <end position="327"/>
    </location>
</feature>
<evidence type="ECO:0000256" key="5">
    <source>
        <dbReference type="ARBA" id="ARBA00022777"/>
    </source>
</evidence>
<dbReference type="FunFam" id="1.10.510.10:FF:000624">
    <property type="entry name" value="Mitogen-activated protein kinase"/>
    <property type="match status" value="1"/>
</dbReference>
<keyword evidence="6" id="KW-0067">ATP-binding</keyword>
<proteinExistence type="inferred from homology"/>
<dbReference type="InterPro" id="IPR011009">
    <property type="entry name" value="Kinase-like_dom_sf"/>
</dbReference>
<evidence type="ECO:0000256" key="6">
    <source>
        <dbReference type="ARBA" id="ARBA00022840"/>
    </source>
</evidence>
<sequence>MKRVAGAERSRDGKRSKVFGVSLFEFPVIPIQACSGIDGFERLNVIEEGSYGVVSRAREKATGQLVALKRLKRDRSTASEGFPITSVREIKALKKLQSSPNVVQLQQVVVGSRPSDVYLVMEYVEHDLYTLMSYVDQFLMSEIKTLLLQLLSAVESMHRSWIFHRDLKTANLLITNRGMLKVADFGLAAEFGTGYRSRFTPTVVTVRYRAPEVFVSRGNYSHEIDMWSVGCIFAELLNHKVFFQGTRDLEVLGEIFRKVDVPNENSWPGFRRLPDSRVIRPPEKPPIPLSKSVPRANESALDLLSRMLTINPAKRISAQKAFNHPFFSEDPLPKDPSLFPSFPSKGSKEI</sequence>
<dbReference type="GO" id="GO:0007346">
    <property type="term" value="P:regulation of mitotic cell cycle"/>
    <property type="evidence" value="ECO:0007669"/>
    <property type="project" value="TreeGrafter"/>
</dbReference>
<dbReference type="PROSITE" id="PS50011">
    <property type="entry name" value="PROTEIN_KINASE_DOM"/>
    <property type="match status" value="1"/>
</dbReference>
<dbReference type="Pfam" id="PF00069">
    <property type="entry name" value="Pkinase"/>
    <property type="match status" value="1"/>
</dbReference>
<dbReference type="PANTHER" id="PTHR24056">
    <property type="entry name" value="CELL DIVISION PROTEIN KINASE"/>
    <property type="match status" value="1"/>
</dbReference>
<evidence type="ECO:0000256" key="7">
    <source>
        <dbReference type="SAM" id="MobiDB-lite"/>
    </source>
</evidence>
<dbReference type="PROSITE" id="PS00108">
    <property type="entry name" value="PROTEIN_KINASE_ST"/>
    <property type="match status" value="1"/>
</dbReference>
<organism evidence="9 10">
    <name type="scientific">Trichomonascus ciferrii</name>
    <dbReference type="NCBI Taxonomy" id="44093"/>
    <lineage>
        <taxon>Eukaryota</taxon>
        <taxon>Fungi</taxon>
        <taxon>Dikarya</taxon>
        <taxon>Ascomycota</taxon>
        <taxon>Saccharomycotina</taxon>
        <taxon>Dipodascomycetes</taxon>
        <taxon>Dipodascales</taxon>
        <taxon>Trichomonascaceae</taxon>
        <taxon>Trichomonascus</taxon>
        <taxon>Trichomonascus ciferrii complex</taxon>
    </lineage>
</organism>
<gene>
    <name evidence="9" type="ORF">TRICI_005226</name>
</gene>
<dbReference type="SMART" id="SM00220">
    <property type="entry name" value="S_TKc"/>
    <property type="match status" value="1"/>
</dbReference>
<evidence type="ECO:0000256" key="1">
    <source>
        <dbReference type="ARBA" id="ARBA00006485"/>
    </source>
</evidence>
<dbReference type="SUPFAM" id="SSF56112">
    <property type="entry name" value="Protein kinase-like (PK-like)"/>
    <property type="match status" value="1"/>
</dbReference>
<dbReference type="PANTHER" id="PTHR24056:SF107">
    <property type="entry name" value="CYCLIN-DEPENDENT KINASE 11A-RELATED"/>
    <property type="match status" value="1"/>
</dbReference>
<dbReference type="Gene3D" id="3.30.200.20">
    <property type="entry name" value="Phosphorylase Kinase, domain 1"/>
    <property type="match status" value="1"/>
</dbReference>
<dbReference type="InterPro" id="IPR000719">
    <property type="entry name" value="Prot_kinase_dom"/>
</dbReference>
<keyword evidence="2" id="KW-0723">Serine/threonine-protein kinase</keyword>